<feature type="region of interest" description="Disordered" evidence="1">
    <location>
        <begin position="23"/>
        <end position="43"/>
    </location>
</feature>
<dbReference type="EMBL" id="GBRH01168604">
    <property type="protein sequence ID" value="JAE29292.1"/>
    <property type="molecule type" value="Transcribed_RNA"/>
</dbReference>
<protein>
    <submittedName>
        <fullName evidence="2">Uncharacterized protein</fullName>
    </submittedName>
</protein>
<dbReference type="AlphaFoldDB" id="A0A0A9GXP6"/>
<reference evidence="2" key="2">
    <citation type="journal article" date="2015" name="Data Brief">
        <title>Shoot transcriptome of the giant reed, Arundo donax.</title>
        <authorList>
            <person name="Barrero R.A."/>
            <person name="Guerrero F.D."/>
            <person name="Moolhuijzen P."/>
            <person name="Goolsby J.A."/>
            <person name="Tidwell J."/>
            <person name="Bellgard S.E."/>
            <person name="Bellgard M.I."/>
        </authorList>
    </citation>
    <scope>NUCLEOTIDE SEQUENCE</scope>
    <source>
        <tissue evidence="2">Shoot tissue taken approximately 20 cm above the soil surface</tissue>
    </source>
</reference>
<evidence type="ECO:0000256" key="1">
    <source>
        <dbReference type="SAM" id="MobiDB-lite"/>
    </source>
</evidence>
<evidence type="ECO:0000313" key="2">
    <source>
        <dbReference type="EMBL" id="JAE29292.1"/>
    </source>
</evidence>
<feature type="compositionally biased region" description="Basic and acidic residues" evidence="1">
    <location>
        <begin position="25"/>
        <end position="35"/>
    </location>
</feature>
<accession>A0A0A9GXP6</accession>
<reference evidence="2" key="1">
    <citation type="submission" date="2014-09" db="EMBL/GenBank/DDBJ databases">
        <authorList>
            <person name="Magalhaes I.L.F."/>
            <person name="Oliveira U."/>
            <person name="Santos F.R."/>
            <person name="Vidigal T.H.D.A."/>
            <person name="Brescovit A.D."/>
            <person name="Santos A.J."/>
        </authorList>
    </citation>
    <scope>NUCLEOTIDE SEQUENCE</scope>
    <source>
        <tissue evidence="2">Shoot tissue taken approximately 20 cm above the soil surface</tissue>
    </source>
</reference>
<name>A0A0A9GXP6_ARUDO</name>
<proteinExistence type="predicted"/>
<organism evidence="2">
    <name type="scientific">Arundo donax</name>
    <name type="common">Giant reed</name>
    <name type="synonym">Donax arundinaceus</name>
    <dbReference type="NCBI Taxonomy" id="35708"/>
    <lineage>
        <taxon>Eukaryota</taxon>
        <taxon>Viridiplantae</taxon>
        <taxon>Streptophyta</taxon>
        <taxon>Embryophyta</taxon>
        <taxon>Tracheophyta</taxon>
        <taxon>Spermatophyta</taxon>
        <taxon>Magnoliopsida</taxon>
        <taxon>Liliopsida</taxon>
        <taxon>Poales</taxon>
        <taxon>Poaceae</taxon>
        <taxon>PACMAD clade</taxon>
        <taxon>Arundinoideae</taxon>
        <taxon>Arundineae</taxon>
        <taxon>Arundo</taxon>
    </lineage>
</organism>
<sequence length="134" mass="14723">MGSSSPSQLLLPWISRHRAVSCPSERPDFSAREPRSMSPTTEVGGSVVVAEATWLERPRRCCSSHLEPAPFSAALMSHRRPVGGCCWKTTVGRWRLTGRVGQEEMPAIDSVCLLQQISGNYTVRLAKLLVACSR</sequence>